<dbReference type="InterPro" id="IPR043146">
    <property type="entry name" value="Penicillin_amidase_N_B-knob"/>
</dbReference>
<feature type="binding site" evidence="5">
    <location>
        <position position="308"/>
    </location>
    <ligand>
        <name>Ca(2+)</name>
        <dbReference type="ChEBI" id="CHEBI:29108"/>
    </ligand>
</feature>
<dbReference type="PIRSF" id="PIRSF001227">
    <property type="entry name" value="Pen_acylase"/>
    <property type="match status" value="1"/>
</dbReference>
<dbReference type="Proteomes" id="UP000616114">
    <property type="component" value="Unassembled WGS sequence"/>
</dbReference>
<evidence type="ECO:0000256" key="4">
    <source>
        <dbReference type="PIRSR" id="PIRSR001227-1"/>
    </source>
</evidence>
<evidence type="ECO:0000313" key="8">
    <source>
        <dbReference type="Proteomes" id="UP000616114"/>
    </source>
</evidence>
<keyword evidence="5" id="KW-0106">Calcium</keyword>
<feature type="region of interest" description="Disordered" evidence="6">
    <location>
        <begin position="551"/>
        <end position="577"/>
    </location>
</feature>
<organism evidence="7 8">
    <name type="scientific">Sediminivirga luteola</name>
    <dbReference type="NCBI Taxonomy" id="1774748"/>
    <lineage>
        <taxon>Bacteria</taxon>
        <taxon>Bacillati</taxon>
        <taxon>Actinomycetota</taxon>
        <taxon>Actinomycetes</taxon>
        <taxon>Micrococcales</taxon>
        <taxon>Brevibacteriaceae</taxon>
        <taxon>Sediminivirga</taxon>
    </lineage>
</organism>
<feature type="active site" description="Nucleophile" evidence="4">
    <location>
        <position position="233"/>
    </location>
</feature>
<comment type="similarity">
    <text evidence="1">Belongs to the peptidase S45 family.</text>
</comment>
<protein>
    <submittedName>
        <fullName evidence="7">Penicillin amidase</fullName>
    </submittedName>
</protein>
<comment type="cofactor">
    <cofactor evidence="5">
        <name>Ca(2+)</name>
        <dbReference type="ChEBI" id="CHEBI:29108"/>
    </cofactor>
    <text evidence="5">Binds 1 Ca(2+) ion per dimer.</text>
</comment>
<feature type="compositionally biased region" description="Low complexity" evidence="6">
    <location>
        <begin position="567"/>
        <end position="577"/>
    </location>
</feature>
<evidence type="ECO:0000256" key="5">
    <source>
        <dbReference type="PIRSR" id="PIRSR001227-2"/>
    </source>
</evidence>
<evidence type="ECO:0000256" key="6">
    <source>
        <dbReference type="SAM" id="MobiDB-lite"/>
    </source>
</evidence>
<feature type="binding site" evidence="5">
    <location>
        <position position="305"/>
    </location>
    <ligand>
        <name>Ca(2+)</name>
        <dbReference type="ChEBI" id="CHEBI:29108"/>
    </ligand>
</feature>
<keyword evidence="5" id="KW-0479">Metal-binding</keyword>
<dbReference type="GO" id="GO:0046872">
    <property type="term" value="F:metal ion binding"/>
    <property type="evidence" value="ECO:0007669"/>
    <property type="project" value="UniProtKB-KW"/>
</dbReference>
<dbReference type="Gene3D" id="3.60.20.10">
    <property type="entry name" value="Glutamine Phosphoribosylpyrophosphate, subunit 1, domain 1"/>
    <property type="match status" value="2"/>
</dbReference>
<dbReference type="InterPro" id="IPR002692">
    <property type="entry name" value="S45"/>
</dbReference>
<dbReference type="Gene3D" id="1.10.1400.10">
    <property type="match status" value="2"/>
</dbReference>
<comment type="caution">
    <text evidence="7">The sequence shown here is derived from an EMBL/GenBank/DDBJ whole genome shotgun (WGS) entry which is preliminary data.</text>
</comment>
<dbReference type="InterPro" id="IPR029055">
    <property type="entry name" value="Ntn_hydrolases_N"/>
</dbReference>
<dbReference type="EMBL" id="BMFY01000007">
    <property type="protein sequence ID" value="GGA16311.1"/>
    <property type="molecule type" value="Genomic_DNA"/>
</dbReference>
<proteinExistence type="inferred from homology"/>
<dbReference type="InterPro" id="IPR023343">
    <property type="entry name" value="Penicillin_amidase_dom1"/>
</dbReference>
<reference evidence="7" key="2">
    <citation type="submission" date="2020-09" db="EMBL/GenBank/DDBJ databases">
        <authorList>
            <person name="Sun Q."/>
            <person name="Zhou Y."/>
        </authorList>
    </citation>
    <scope>NUCLEOTIDE SEQUENCE</scope>
    <source>
        <strain evidence="7">CGMCC 1.12785</strain>
    </source>
</reference>
<dbReference type="PANTHER" id="PTHR34218:SF4">
    <property type="entry name" value="ACYL-HOMOSERINE LACTONE ACYLASE QUIP"/>
    <property type="match status" value="1"/>
</dbReference>
<accession>A0A8J2XI55</accession>
<dbReference type="SUPFAM" id="SSF56235">
    <property type="entry name" value="N-terminal nucleophile aminohydrolases (Ntn hydrolases)"/>
    <property type="match status" value="1"/>
</dbReference>
<evidence type="ECO:0000313" key="7">
    <source>
        <dbReference type="EMBL" id="GGA16311.1"/>
    </source>
</evidence>
<dbReference type="GO" id="GO:0017000">
    <property type="term" value="P:antibiotic biosynthetic process"/>
    <property type="evidence" value="ECO:0007669"/>
    <property type="project" value="InterPro"/>
</dbReference>
<reference evidence="7" key="1">
    <citation type="journal article" date="2014" name="Int. J. Syst. Evol. Microbiol.">
        <title>Complete genome sequence of Corynebacterium casei LMG S-19264T (=DSM 44701T), isolated from a smear-ripened cheese.</title>
        <authorList>
            <consortium name="US DOE Joint Genome Institute (JGI-PGF)"/>
            <person name="Walter F."/>
            <person name="Albersmeier A."/>
            <person name="Kalinowski J."/>
            <person name="Ruckert C."/>
        </authorList>
    </citation>
    <scope>NUCLEOTIDE SEQUENCE</scope>
    <source>
        <strain evidence="7">CGMCC 1.12785</strain>
    </source>
</reference>
<evidence type="ECO:0000256" key="3">
    <source>
        <dbReference type="ARBA" id="ARBA00023145"/>
    </source>
</evidence>
<keyword evidence="8" id="KW-1185">Reference proteome</keyword>
<dbReference type="Pfam" id="PF01804">
    <property type="entry name" value="Penicil_amidase"/>
    <property type="match status" value="1"/>
</dbReference>
<dbReference type="CDD" id="cd03747">
    <property type="entry name" value="Ntn_PGA_like"/>
    <property type="match status" value="1"/>
</dbReference>
<dbReference type="AlphaFoldDB" id="A0A8J2XI55"/>
<keyword evidence="3" id="KW-0865">Zymogen</keyword>
<dbReference type="PANTHER" id="PTHR34218">
    <property type="entry name" value="PEPTIDASE S45 PENICILLIN AMIDASE"/>
    <property type="match status" value="1"/>
</dbReference>
<feature type="compositionally biased region" description="Low complexity" evidence="6">
    <location>
        <begin position="551"/>
        <end position="560"/>
    </location>
</feature>
<gene>
    <name evidence="7" type="ORF">GCM10011333_19240</name>
</gene>
<dbReference type="InterPro" id="IPR043147">
    <property type="entry name" value="Penicillin_amidase_A-knob"/>
</dbReference>
<evidence type="ECO:0000256" key="1">
    <source>
        <dbReference type="ARBA" id="ARBA00006586"/>
    </source>
</evidence>
<dbReference type="GO" id="GO:0016811">
    <property type="term" value="F:hydrolase activity, acting on carbon-nitrogen (but not peptide) bonds, in linear amides"/>
    <property type="evidence" value="ECO:0007669"/>
    <property type="project" value="InterPro"/>
</dbReference>
<evidence type="ECO:0000256" key="2">
    <source>
        <dbReference type="ARBA" id="ARBA00022801"/>
    </source>
</evidence>
<dbReference type="InterPro" id="IPR014395">
    <property type="entry name" value="Pen/GL7ACA/AHL_acylase"/>
</dbReference>
<dbReference type="RefSeq" id="WP_188550688.1">
    <property type="nucleotide sequence ID" value="NZ_BMFY01000007.1"/>
</dbReference>
<keyword evidence="2" id="KW-0378">Hydrolase</keyword>
<dbReference type="Gene3D" id="2.30.120.10">
    <property type="match status" value="1"/>
</dbReference>
<sequence length="831" mass="90679">MTGTAEREQHTLEGIDGEVEVVYDRWGVPHIRASSAEDVFTAQGFIAARDRLFQLDLFRRRGLGLLSEALGPAYAEQDRAARLFRYRGDMRAEWNSYGPDAKRIATCFVAGINAWIAATEENPELLGPDFQAAGFTPGRWRPEDLCLIRSHGLYGNVEKELTRAITLHRWGAGAEDLRAVREPGPPAPVPEGLDLSVFHQAVLDDYRLACAPVTFGAGAGRPVGGREREPDGSNNWVVGPELTATGRPHLANDPHRAMSLPSLRYISHLRCPEFDVIGAGEPALPGVSIGHNGNVAFGLTIFPIDQEDLYVYELHPDAPGLYRYRGQWRPFDEVHEDIPVRGEDARAVTLRFSCHGPVVRIEPENRVAFAVRAAWLEPGMAPYLGSIRYMRARDTREFRDAMMAWGAPGENQVYADVSGDFGWIPGGLVPIREGWDGSLPVPGDGRYEWSGFRQGDELPSRHNPQEGWFASANQYNLPEPAGGAAQVHITQDWMSPFRYRRAAEVLGSVTAERRWTMADTVRLQNDDLSVPAREAVGALGALLPLEGRGADVPGAGAPGDSTGSGMAEARAAEAAGGPGERAVAASWERLPEAADARAALALFGVGEEHPWDGRMRADAPQPILYERWFSLLRPALQEWRLSSALGTAAREAAAQLAPAPLALGDPRPVLRLLREALAVDDGRAIVAGTLAAAYRQLHAELGPPEEPAWHWGRHHVMRFAHPLAGLPDAPGWAVLDERPRPGSGDTVGLSGYDPGTRPGRQHIGASFRIAIDVGSWDDSRAVNAPGQSGDPRSEHYADLVDVWDADDVFPLCYSEEAIEQHREHTVRLLPG</sequence>
<name>A0A8J2XI55_9MICO</name>
<dbReference type="Gene3D" id="1.10.439.10">
    <property type="entry name" value="Penicillin Amidohydrolase, domain 1"/>
    <property type="match status" value="1"/>
</dbReference>